<feature type="compositionally biased region" description="Basic and acidic residues" evidence="3">
    <location>
        <begin position="1128"/>
        <end position="1139"/>
    </location>
</feature>
<feature type="region of interest" description="Disordered" evidence="3">
    <location>
        <begin position="242"/>
        <end position="282"/>
    </location>
</feature>
<dbReference type="OrthoDB" id="27832at2759"/>
<dbReference type="Pfam" id="PF02854">
    <property type="entry name" value="MIF4G"/>
    <property type="match status" value="2"/>
</dbReference>
<dbReference type="GO" id="GO:0035145">
    <property type="term" value="C:exon-exon junction complex"/>
    <property type="evidence" value="ECO:0007669"/>
    <property type="project" value="TreeGrafter"/>
</dbReference>
<dbReference type="PANTHER" id="PTHR12839">
    <property type="entry name" value="NONSENSE-MEDIATED MRNA DECAY PROTEIN 2 UP-FRAMESHIFT SUPPRESSOR 2"/>
    <property type="match status" value="1"/>
</dbReference>
<evidence type="ECO:0000313" key="5">
    <source>
        <dbReference type="EMBL" id="TPX14961.1"/>
    </source>
</evidence>
<protein>
    <recommendedName>
        <fullName evidence="4">MIF4G domain-containing protein</fullName>
    </recommendedName>
</protein>
<dbReference type="InterPro" id="IPR039762">
    <property type="entry name" value="Nmd2/UPF2"/>
</dbReference>
<dbReference type="RefSeq" id="XP_030996672.1">
    <property type="nucleotide sequence ID" value="XM_031139241.1"/>
</dbReference>
<feature type="region of interest" description="Disordered" evidence="3">
    <location>
        <begin position="1093"/>
        <end position="1174"/>
    </location>
</feature>
<dbReference type="PANTHER" id="PTHR12839:SF7">
    <property type="entry name" value="REGULATOR OF NONSENSE TRANSCRIPTS 2"/>
    <property type="match status" value="1"/>
</dbReference>
<dbReference type="FunFam" id="1.25.40.180:FF:000052">
    <property type="entry name" value="Nonsense-mediated mRNA decay factor"/>
    <property type="match status" value="1"/>
</dbReference>
<dbReference type="GO" id="GO:0003723">
    <property type="term" value="F:RNA binding"/>
    <property type="evidence" value="ECO:0007669"/>
    <property type="project" value="InterPro"/>
</dbReference>
<feature type="compositionally biased region" description="Acidic residues" evidence="3">
    <location>
        <begin position="935"/>
        <end position="950"/>
    </location>
</feature>
<dbReference type="Proteomes" id="UP000319257">
    <property type="component" value="Unassembled WGS sequence"/>
</dbReference>
<sequence length="1174" mass="132551">MDRPRKRELRDLNDRAWAGETDLFEVNKSLDSSLKKNTAFIRRLRTAISPATLNSFLQEIKTLSLHKYLSEINSACYEGLCKLKTPAEVEAGVEIVSALHQRFGPAEFTEYLGWLLGKGMATPDKSLLKTLTAEAREKEEKDRIVRQRVLLRVVTELWLVGILRTLDDIRRPDDATKGAAGKAPEIKPRSNSSSKGGGAEPFPLEVLKDLLGHDREHTNLPLLVTFVKAFSWDVLGVKTAGSDGRKTVEEDGATKAADGAGEREEGDDDAAHPGDPPFTPPELQERFKNILKRYFEDVKGHLVRDQKAISSQSRRNAEAYVKSGEVFEDRQANFEKQVKAQERLVSNAQVIADAVGAEMPDLKDGDDPLAATNASIGLVKAGDYLRGQGEAGIWEDEEQRRFYENLVDLKGKVPAILLEDVKKKKPDTDEQVGKKIDPAEAAEAAKPVDTSADDQSTAIANKTIGAQVDALLLRLPDLTNKDAIDQTAVDFCFLNSKASRNRLIKALTEVPKGRSDLLPCWSRLVATLGQYMPDIPKGLVDYLDAEFRSLQRRKEKDFLGQVRLSNIRYLAELTKFGIVPEHVVFHCLKVSLDDFSRMNIEIICNLLENCGRYLLRSPETAPRMHSFLETLQRKKSVQHIGQAERMLIENAVYYVDPPERPAIQQKERTPMELFIRKLIYIDLTKRNYSKILKQIRRLHWEEKEVVGILEKAFSKPGKVKYGNIHLLSILLSALYRYHAAFAVRVIDNVLESVCLGLEQNDFKFNQRRIAEVKYLGELYNYRMLEHPVIFDTMYKIMTFGHGGPPVPGRVNPFDLPDDFFRIRLIATMLETCGVFFNRGAAGKKLDYFLSFFQYYIFTKDPLPMDIEFIVQDIFALTRPQWKLASNFEEAAKAFHLAVAQDQKSTGADKATDQDDGSDSSSSDDENADDLPVPEPDSDEEEDDEEEEGEDLERHLPSGEADSEEEAIVVTRQEEEIDPEDEADFEREYAKMMAESLESRKFERKPLFDVALPVRPKAREASTATETGEGEPSAATGTMAFALLTKRGNRQQTKTLALPSDSHFAVALKNQQQAEREEQQKIKNLVLNLDLGENEDQDGELSQQILTPNPNIHNISSTGNEKPNTYHHNRFDKPSKDRGQRVRKLQLSDVDWYDRHPEQTPPHQASEQRSSLSPP</sequence>
<feature type="compositionally biased region" description="Low complexity" evidence="3">
    <location>
        <begin position="1020"/>
        <end position="1035"/>
    </location>
</feature>
<feature type="compositionally biased region" description="Polar residues" evidence="3">
    <location>
        <begin position="1099"/>
        <end position="1122"/>
    </location>
</feature>
<dbReference type="FunFam" id="1.25.40.180:FF:000037">
    <property type="entry name" value="Nonsense-mediated mRNA decay factor (Upf2)"/>
    <property type="match status" value="1"/>
</dbReference>
<comment type="subcellular location">
    <subcellularLocation>
        <location evidence="1">Cytoplasm</location>
    </subcellularLocation>
</comment>
<feature type="compositionally biased region" description="Polar residues" evidence="3">
    <location>
        <begin position="1160"/>
        <end position="1174"/>
    </location>
</feature>
<reference evidence="5 6" key="1">
    <citation type="submission" date="2019-06" db="EMBL/GenBank/DDBJ databases">
        <title>Draft genome sequence of the filamentous fungus Phialemoniopsis curvata isolated from diesel fuel.</title>
        <authorList>
            <person name="Varaljay V.A."/>
            <person name="Lyon W.J."/>
            <person name="Crouch A.L."/>
            <person name="Drake C.E."/>
            <person name="Hollomon J.M."/>
            <person name="Nadeau L.J."/>
            <person name="Nunn H.S."/>
            <person name="Stevenson B.S."/>
            <person name="Bojanowski C.L."/>
            <person name="Crookes-Goodson W.J."/>
        </authorList>
    </citation>
    <scope>NUCLEOTIDE SEQUENCE [LARGE SCALE GENOMIC DNA]</scope>
    <source>
        <strain evidence="5 6">D216</strain>
    </source>
</reference>
<dbReference type="InParanoid" id="A0A507BDG7"/>
<gene>
    <name evidence="5" type="ORF">E0L32_004791</name>
</gene>
<dbReference type="GO" id="GO:0000184">
    <property type="term" value="P:nuclear-transcribed mRNA catabolic process, nonsense-mediated decay"/>
    <property type="evidence" value="ECO:0007669"/>
    <property type="project" value="InterPro"/>
</dbReference>
<dbReference type="Pfam" id="PF04050">
    <property type="entry name" value="Upf2"/>
    <property type="match status" value="1"/>
</dbReference>
<comment type="caution">
    <text evidence="5">The sequence shown here is derived from an EMBL/GenBank/DDBJ whole genome shotgun (WGS) entry which is preliminary data.</text>
</comment>
<dbReference type="FunFam" id="4.10.80.160:FF:000001">
    <property type="entry name" value="Nonsense-mediated mRNA decay factor (Upf2)"/>
    <property type="match status" value="1"/>
</dbReference>
<evidence type="ECO:0000256" key="3">
    <source>
        <dbReference type="SAM" id="MobiDB-lite"/>
    </source>
</evidence>
<dbReference type="EMBL" id="SKBQ01000024">
    <property type="protein sequence ID" value="TPX14961.1"/>
    <property type="molecule type" value="Genomic_DNA"/>
</dbReference>
<dbReference type="SMART" id="SM00543">
    <property type="entry name" value="MIF4G"/>
    <property type="match status" value="2"/>
</dbReference>
<name>A0A507BDG7_9PEZI</name>
<keyword evidence="6" id="KW-1185">Reference proteome</keyword>
<dbReference type="InterPro" id="IPR016024">
    <property type="entry name" value="ARM-type_fold"/>
</dbReference>
<proteinExistence type="predicted"/>
<feature type="domain" description="MIF4G" evidence="4">
    <location>
        <begin position="673"/>
        <end position="880"/>
    </location>
</feature>
<dbReference type="FunCoup" id="A0A507BDG7">
    <property type="interactions" value="951"/>
</dbReference>
<keyword evidence="2" id="KW-0963">Cytoplasm</keyword>
<feature type="compositionally biased region" description="Acidic residues" evidence="3">
    <location>
        <begin position="974"/>
        <end position="983"/>
    </location>
</feature>
<dbReference type="GO" id="GO:0005737">
    <property type="term" value="C:cytoplasm"/>
    <property type="evidence" value="ECO:0007669"/>
    <property type="project" value="UniProtKB-SubCell"/>
</dbReference>
<dbReference type="AlphaFoldDB" id="A0A507BDG7"/>
<organism evidence="5 6">
    <name type="scientific">Thyridium curvatum</name>
    <dbReference type="NCBI Taxonomy" id="1093900"/>
    <lineage>
        <taxon>Eukaryota</taxon>
        <taxon>Fungi</taxon>
        <taxon>Dikarya</taxon>
        <taxon>Ascomycota</taxon>
        <taxon>Pezizomycotina</taxon>
        <taxon>Sordariomycetes</taxon>
        <taxon>Sordariomycetidae</taxon>
        <taxon>Thyridiales</taxon>
        <taxon>Thyridiaceae</taxon>
        <taxon>Thyridium</taxon>
    </lineage>
</organism>
<dbReference type="InterPro" id="IPR007193">
    <property type="entry name" value="Upf2/Nmd2_C"/>
</dbReference>
<feature type="region of interest" description="Disordered" evidence="3">
    <location>
        <begin position="1016"/>
        <end position="1035"/>
    </location>
</feature>
<feature type="region of interest" description="Disordered" evidence="3">
    <location>
        <begin position="902"/>
        <end position="983"/>
    </location>
</feature>
<dbReference type="Gene3D" id="4.10.80.160">
    <property type="match status" value="1"/>
</dbReference>
<feature type="region of interest" description="Disordered" evidence="3">
    <location>
        <begin position="173"/>
        <end position="199"/>
    </location>
</feature>
<evidence type="ECO:0000313" key="6">
    <source>
        <dbReference type="Proteomes" id="UP000319257"/>
    </source>
</evidence>
<feature type="compositionally biased region" description="Basic and acidic residues" evidence="3">
    <location>
        <begin position="243"/>
        <end position="253"/>
    </location>
</feature>
<dbReference type="Gene3D" id="1.25.40.180">
    <property type="match status" value="3"/>
</dbReference>
<accession>A0A507BDG7</accession>
<feature type="domain" description="MIF4G" evidence="4">
    <location>
        <begin position="468"/>
        <end position="658"/>
    </location>
</feature>
<evidence type="ECO:0000256" key="1">
    <source>
        <dbReference type="ARBA" id="ARBA00004496"/>
    </source>
</evidence>
<evidence type="ECO:0000256" key="2">
    <source>
        <dbReference type="ARBA" id="ARBA00022490"/>
    </source>
</evidence>
<evidence type="ECO:0000259" key="4">
    <source>
        <dbReference type="SMART" id="SM00543"/>
    </source>
</evidence>
<dbReference type="SUPFAM" id="SSF48371">
    <property type="entry name" value="ARM repeat"/>
    <property type="match status" value="2"/>
</dbReference>
<dbReference type="InterPro" id="IPR003890">
    <property type="entry name" value="MIF4G-like_typ-3"/>
</dbReference>
<feature type="compositionally biased region" description="Acidic residues" evidence="3">
    <location>
        <begin position="913"/>
        <end position="928"/>
    </location>
</feature>
<dbReference type="STRING" id="1093900.A0A507BDG7"/>
<dbReference type="GeneID" id="41972238"/>